<accession>A0A0K3CP76</accession>
<dbReference type="EMBL" id="CWKI01000014">
    <property type="protein sequence ID" value="CTR10768.1"/>
    <property type="molecule type" value="Genomic_DNA"/>
</dbReference>
<dbReference type="Proteomes" id="UP000199069">
    <property type="component" value="Unassembled WGS sequence"/>
</dbReference>
<dbReference type="PANTHER" id="PTHR33481">
    <property type="entry name" value="REVERSE TRANSCRIPTASE"/>
    <property type="match status" value="1"/>
</dbReference>
<evidence type="ECO:0000313" key="1">
    <source>
        <dbReference type="EMBL" id="CTR10768.1"/>
    </source>
</evidence>
<evidence type="ECO:0000313" key="2">
    <source>
        <dbReference type="Proteomes" id="UP000199069"/>
    </source>
</evidence>
<dbReference type="STRING" id="5286.A0A0K3CP76"/>
<dbReference type="AlphaFoldDB" id="A0A0K3CP76"/>
<reference evidence="1 2" key="1">
    <citation type="submission" date="2015-07" db="EMBL/GenBank/DDBJ databases">
        <authorList>
            <person name="Cajimat M.N.B."/>
            <person name="Milazzo M.L."/>
            <person name="Fulhorst C.F."/>
        </authorList>
    </citation>
    <scope>NUCLEOTIDE SEQUENCE [LARGE SCALE GENOMIC DNA]</scope>
    <source>
        <strain evidence="1">Single colony</strain>
    </source>
</reference>
<protein>
    <submittedName>
        <fullName evidence="1">Uncharacterized protein</fullName>
    </submittedName>
</protein>
<proteinExistence type="predicted"/>
<sequence length="288" mass="31215">MMWAAATWFDAARGKDKIRELVRVQKTAAMSVTGGFRSAAGKALEVEAARRRSPHASHRSPLDFALTNPLIPPDLVVETIHLDPVSPWSPNPAPHVELAHGKEIGTHEHKMVVHDLPTGLLLVYTDGSMGESGIVGAGAAARLWDEGRVVLKEGEEVNVGLWQRERKEMGQRQTTADSPLTALISLDNTSALAHLTPTSHFGGCRRRSAEDAVVCVVDEIKGRWRKGNAVVGLALDVSKAFPSVQTEQLTANLKSRGLPNSACAWIRSFLSDRLCTLQLEGVVSETIK</sequence>
<name>A0A0K3CP76_RHOTO</name>
<keyword evidence="2" id="KW-1185">Reference proteome</keyword>
<organism evidence="1 2">
    <name type="scientific">Rhodotorula toruloides</name>
    <name type="common">Yeast</name>
    <name type="synonym">Rhodosporidium toruloides</name>
    <dbReference type="NCBI Taxonomy" id="5286"/>
    <lineage>
        <taxon>Eukaryota</taxon>
        <taxon>Fungi</taxon>
        <taxon>Dikarya</taxon>
        <taxon>Basidiomycota</taxon>
        <taxon>Pucciniomycotina</taxon>
        <taxon>Microbotryomycetes</taxon>
        <taxon>Sporidiobolales</taxon>
        <taxon>Sporidiobolaceae</taxon>
        <taxon>Rhodotorula</taxon>
    </lineage>
</organism>
<dbReference type="PANTHER" id="PTHR33481:SF1">
    <property type="entry name" value="ENDONUCLEASE_EXONUCLEASE_PHOSPHATASE DOMAIN-CONTAINING PROTEIN-RELATED"/>
    <property type="match status" value="1"/>
</dbReference>
<gene>
    <name evidence="1" type="primary">FGENESH: predicted gene_14.179</name>
    <name evidence="1" type="ORF">BN2166_0066290</name>
</gene>